<evidence type="ECO:0000313" key="9">
    <source>
        <dbReference type="EMBL" id="MEC0228705.1"/>
    </source>
</evidence>
<dbReference type="Gene3D" id="3.30.565.10">
    <property type="entry name" value="Histidine kinase-like ATPase, C-terminal domain"/>
    <property type="match status" value="1"/>
</dbReference>
<dbReference type="GO" id="GO:0016301">
    <property type="term" value="F:kinase activity"/>
    <property type="evidence" value="ECO:0007669"/>
    <property type="project" value="UniProtKB-KW"/>
</dbReference>
<protein>
    <submittedName>
        <fullName evidence="9">Histidine kinase</fullName>
    </submittedName>
</protein>
<evidence type="ECO:0000256" key="4">
    <source>
        <dbReference type="ARBA" id="ARBA00022679"/>
    </source>
</evidence>
<dbReference type="PANTHER" id="PTHR34220">
    <property type="entry name" value="SENSOR HISTIDINE KINASE YPDA"/>
    <property type="match status" value="1"/>
</dbReference>
<keyword evidence="5 9" id="KW-0418">Kinase</keyword>
<comment type="subcellular location">
    <subcellularLocation>
        <location evidence="1">Cell membrane</location>
        <topology evidence="1">Multi-pass membrane protein</topology>
    </subcellularLocation>
</comment>
<dbReference type="EMBL" id="JARLKY010000037">
    <property type="protein sequence ID" value="MEC0228705.1"/>
    <property type="molecule type" value="Genomic_DNA"/>
</dbReference>
<keyword evidence="7" id="KW-1133">Transmembrane helix</keyword>
<evidence type="ECO:0000256" key="3">
    <source>
        <dbReference type="ARBA" id="ARBA00022553"/>
    </source>
</evidence>
<evidence type="ECO:0000256" key="2">
    <source>
        <dbReference type="ARBA" id="ARBA00022475"/>
    </source>
</evidence>
<keyword evidence="7" id="KW-0812">Transmembrane</keyword>
<dbReference type="SUPFAM" id="SSF55874">
    <property type="entry name" value="ATPase domain of HSP90 chaperone/DNA topoisomerase II/histidine kinase"/>
    <property type="match status" value="1"/>
</dbReference>
<accession>A0ABU6G428</accession>
<dbReference type="InterPro" id="IPR003594">
    <property type="entry name" value="HATPase_dom"/>
</dbReference>
<dbReference type="CDD" id="cd18773">
    <property type="entry name" value="PDC1_HK_sensor"/>
    <property type="match status" value="1"/>
</dbReference>
<evidence type="ECO:0000256" key="7">
    <source>
        <dbReference type="SAM" id="Phobius"/>
    </source>
</evidence>
<feature type="domain" description="HAMP" evidence="8">
    <location>
        <begin position="257"/>
        <end position="309"/>
    </location>
</feature>
<dbReference type="InterPro" id="IPR036890">
    <property type="entry name" value="HATPase_C_sf"/>
</dbReference>
<evidence type="ECO:0000256" key="5">
    <source>
        <dbReference type="ARBA" id="ARBA00022777"/>
    </source>
</evidence>
<feature type="transmembrane region" description="Helical" evidence="7">
    <location>
        <begin position="236"/>
        <end position="259"/>
    </location>
</feature>
<dbReference type="InterPro" id="IPR050640">
    <property type="entry name" value="Bact_2-comp_sensor_kinase"/>
</dbReference>
<evidence type="ECO:0000313" key="10">
    <source>
        <dbReference type="Proteomes" id="UP001338137"/>
    </source>
</evidence>
<evidence type="ECO:0000256" key="1">
    <source>
        <dbReference type="ARBA" id="ARBA00004651"/>
    </source>
</evidence>
<gene>
    <name evidence="9" type="ORF">P4I72_16375</name>
</gene>
<keyword evidence="6 7" id="KW-0472">Membrane</keyword>
<dbReference type="Pfam" id="PF00672">
    <property type="entry name" value="HAMP"/>
    <property type="match status" value="1"/>
</dbReference>
<keyword evidence="3" id="KW-0597">Phosphoprotein</keyword>
<dbReference type="Pfam" id="PF02518">
    <property type="entry name" value="HATPase_c"/>
    <property type="match status" value="1"/>
</dbReference>
<dbReference type="Pfam" id="PF06580">
    <property type="entry name" value="His_kinase"/>
    <property type="match status" value="1"/>
</dbReference>
<keyword evidence="2" id="KW-1003">Cell membrane</keyword>
<proteinExistence type="predicted"/>
<evidence type="ECO:0000256" key="6">
    <source>
        <dbReference type="ARBA" id="ARBA00023136"/>
    </source>
</evidence>
<dbReference type="PROSITE" id="PS50885">
    <property type="entry name" value="HAMP"/>
    <property type="match status" value="1"/>
</dbReference>
<dbReference type="Gene3D" id="3.30.450.20">
    <property type="entry name" value="PAS domain"/>
    <property type="match status" value="2"/>
</dbReference>
<reference evidence="9 10" key="1">
    <citation type="submission" date="2023-03" db="EMBL/GenBank/DDBJ databases">
        <title>Bacillus Genome Sequencing.</title>
        <authorList>
            <person name="Dunlap C."/>
        </authorList>
    </citation>
    <scope>NUCLEOTIDE SEQUENCE [LARGE SCALE GENOMIC DNA]</scope>
    <source>
        <strain evidence="9 10">BD-533</strain>
    </source>
</reference>
<keyword evidence="4" id="KW-0808">Transferase</keyword>
<dbReference type="SMART" id="SM00304">
    <property type="entry name" value="HAMP"/>
    <property type="match status" value="1"/>
</dbReference>
<sequence>MSKVNQYLSVTFSSFQNILFSIDSTFIPDRDSMATLKPNLQKLVELNQDFVTNVYVIKQDMSIIGGSRLSVAFDEPREERRALYEQALNTEFSTVISKPYMSSSSGWTVTLLKYLHGSQPKVVIALDIDLQAMNQNLLKITRDDLANLFIMDQQGQLIAGEGIGYNPLPGENHSLSFGNMTSKQLAASAEPTIRSKDHAGKPITLSKMPNSKFNWLIVSLNTGVRLENAELKLQRYSAYLIVIGVLLSALVASAITRYIRSPLLYLMNKMKLIRLGHLDVNITWSRKDEFGQLAQTFDLMIQQIRGLLDNLNASNELKRELEIQVLQSQINPHFLYNTLGCISNVVGLEQYDKVDPMIRALISTLEYGIAEASEKVTLQEELNNVRDYIFIQNIRYNQKVIVQEFIENGLEQFPVFRLLLQPIVENSLFHGYSGGRKSGLIIIKAYTQGEQILIDVIDEGVGMSASTASSLLQRGSVKTKGSRKRIGLANIHQRIKLYYGESYGLTIVSNEGNGTCVRAVFPWLSSGKEEE</sequence>
<dbReference type="CDD" id="cd06225">
    <property type="entry name" value="HAMP"/>
    <property type="match status" value="1"/>
</dbReference>
<dbReference type="Gene3D" id="6.10.340.10">
    <property type="match status" value="1"/>
</dbReference>
<name>A0ABU6G428_9BACL</name>
<dbReference type="InterPro" id="IPR003660">
    <property type="entry name" value="HAMP_dom"/>
</dbReference>
<organism evidence="9 10">
    <name type="scientific">Paenibacillus alba</name>
    <dbReference type="NCBI Taxonomy" id="1197127"/>
    <lineage>
        <taxon>Bacteria</taxon>
        <taxon>Bacillati</taxon>
        <taxon>Bacillota</taxon>
        <taxon>Bacilli</taxon>
        <taxon>Bacillales</taxon>
        <taxon>Paenibacillaceae</taxon>
        <taxon>Paenibacillus</taxon>
    </lineage>
</organism>
<comment type="caution">
    <text evidence="9">The sequence shown here is derived from an EMBL/GenBank/DDBJ whole genome shotgun (WGS) entry which is preliminary data.</text>
</comment>
<dbReference type="SUPFAM" id="SSF158472">
    <property type="entry name" value="HAMP domain-like"/>
    <property type="match status" value="1"/>
</dbReference>
<evidence type="ECO:0000259" key="8">
    <source>
        <dbReference type="PROSITE" id="PS50885"/>
    </source>
</evidence>
<keyword evidence="10" id="KW-1185">Reference proteome</keyword>
<dbReference type="Proteomes" id="UP001338137">
    <property type="component" value="Unassembled WGS sequence"/>
</dbReference>
<dbReference type="RefSeq" id="WP_326072901.1">
    <property type="nucleotide sequence ID" value="NZ_JARLKY010000037.1"/>
</dbReference>
<dbReference type="PANTHER" id="PTHR34220:SF7">
    <property type="entry name" value="SENSOR HISTIDINE KINASE YPDA"/>
    <property type="match status" value="1"/>
</dbReference>
<dbReference type="InterPro" id="IPR010559">
    <property type="entry name" value="Sig_transdc_His_kin_internal"/>
</dbReference>